<keyword evidence="2" id="KW-0472">Membrane</keyword>
<gene>
    <name evidence="3" type="ORF">L9F63_007843</name>
</gene>
<keyword evidence="4" id="KW-1185">Reference proteome</keyword>
<feature type="region of interest" description="Disordered" evidence="1">
    <location>
        <begin position="303"/>
        <end position="323"/>
    </location>
</feature>
<feature type="region of interest" description="Disordered" evidence="1">
    <location>
        <begin position="360"/>
        <end position="473"/>
    </location>
</feature>
<evidence type="ECO:0000256" key="1">
    <source>
        <dbReference type="SAM" id="MobiDB-lite"/>
    </source>
</evidence>
<proteinExistence type="predicted"/>
<comment type="caution">
    <text evidence="3">The sequence shown here is derived from an EMBL/GenBank/DDBJ whole genome shotgun (WGS) entry which is preliminary data.</text>
</comment>
<accession>A0AAD7Z6X8</accession>
<evidence type="ECO:0000313" key="4">
    <source>
        <dbReference type="Proteomes" id="UP001233999"/>
    </source>
</evidence>
<name>A0AAD7Z6X8_DIPPU</name>
<protein>
    <submittedName>
        <fullName evidence="3">Uncharacterized protein</fullName>
    </submittedName>
</protein>
<feature type="transmembrane region" description="Helical" evidence="2">
    <location>
        <begin position="146"/>
        <end position="167"/>
    </location>
</feature>
<organism evidence="3 4">
    <name type="scientific">Diploptera punctata</name>
    <name type="common">Pacific beetle cockroach</name>
    <dbReference type="NCBI Taxonomy" id="6984"/>
    <lineage>
        <taxon>Eukaryota</taxon>
        <taxon>Metazoa</taxon>
        <taxon>Ecdysozoa</taxon>
        <taxon>Arthropoda</taxon>
        <taxon>Hexapoda</taxon>
        <taxon>Insecta</taxon>
        <taxon>Pterygota</taxon>
        <taxon>Neoptera</taxon>
        <taxon>Polyneoptera</taxon>
        <taxon>Dictyoptera</taxon>
        <taxon>Blattodea</taxon>
        <taxon>Blaberoidea</taxon>
        <taxon>Blaberidae</taxon>
        <taxon>Diplopterinae</taxon>
        <taxon>Diploptera</taxon>
    </lineage>
</organism>
<dbReference type="InterPro" id="IPR016187">
    <property type="entry name" value="CTDL_fold"/>
</dbReference>
<reference evidence="3" key="1">
    <citation type="journal article" date="2023" name="IScience">
        <title>Live-bearing cockroach genome reveals convergent evolutionary mechanisms linked to viviparity in insects and beyond.</title>
        <authorList>
            <person name="Fouks B."/>
            <person name="Harrison M.C."/>
            <person name="Mikhailova A.A."/>
            <person name="Marchal E."/>
            <person name="English S."/>
            <person name="Carruthers M."/>
            <person name="Jennings E.C."/>
            <person name="Chiamaka E.L."/>
            <person name="Frigard R.A."/>
            <person name="Pippel M."/>
            <person name="Attardo G.M."/>
            <person name="Benoit J.B."/>
            <person name="Bornberg-Bauer E."/>
            <person name="Tobe S.S."/>
        </authorList>
    </citation>
    <scope>NUCLEOTIDE SEQUENCE</scope>
    <source>
        <strain evidence="3">Stay&amp;Tobe</strain>
    </source>
</reference>
<dbReference type="Gene3D" id="3.10.100.10">
    <property type="entry name" value="Mannose-Binding Protein A, subunit A"/>
    <property type="match status" value="1"/>
</dbReference>
<sequence length="473" mass="53925">MGRIWDNTDDYDLLEVDFRPFHMNNRSILNGKCPPAWSPVGDTCYMYIGAPMTFEEARAFCRSVNASVPYVMSNYKLLYDFLRQQEQNYRIYDRVWIQHIDRAGCTVYIYQTVEVDHCLRQNPFLCEIDPKVFIDPLSWQDDKVTVAVLGIVGASLLLVALFIGFWYSKSRHRRIERLERRNSIRQSLHSIRSVGLASSRGGFSDIGLVRKPTSSERSSPTVVKGSDYKKMINGSIDSMDKSQFNSSVEDNHSYDIYEAHNPNTSAPSFNGYSDSYPTKGAAEPMNPNFDLAYRNEGFRDTSTFSSRDNWHPSTGPSEYNDDVATNSEYLHNSSTLPLNISLNTDSTLDMKPDMEWNQPQRAQYREPPEPPLPLDSFEVEGEYPLLPPAPPNHFHYGYDPGKTNLLETDLENEPVDRPRSQTLLETSFDDDKPTPVRSKSEALLETNLDDYLPVQGGPPPFNRSKSQPLETAM</sequence>
<keyword evidence="2" id="KW-0812">Transmembrane</keyword>
<keyword evidence="2" id="KW-1133">Transmembrane helix</keyword>
<reference evidence="3" key="2">
    <citation type="submission" date="2023-05" db="EMBL/GenBank/DDBJ databases">
        <authorList>
            <person name="Fouks B."/>
        </authorList>
    </citation>
    <scope>NUCLEOTIDE SEQUENCE</scope>
    <source>
        <strain evidence="3">Stay&amp;Tobe</strain>
        <tissue evidence="3">Testes</tissue>
    </source>
</reference>
<evidence type="ECO:0000313" key="3">
    <source>
        <dbReference type="EMBL" id="KAJ9574986.1"/>
    </source>
</evidence>
<feature type="compositionally biased region" description="Polar residues" evidence="1">
    <location>
        <begin position="463"/>
        <end position="473"/>
    </location>
</feature>
<dbReference type="Proteomes" id="UP001233999">
    <property type="component" value="Unassembled WGS sequence"/>
</dbReference>
<dbReference type="AlphaFoldDB" id="A0AAD7Z6X8"/>
<dbReference type="EMBL" id="JASPKZ010010247">
    <property type="protein sequence ID" value="KAJ9574986.1"/>
    <property type="molecule type" value="Genomic_DNA"/>
</dbReference>
<evidence type="ECO:0000256" key="2">
    <source>
        <dbReference type="SAM" id="Phobius"/>
    </source>
</evidence>
<dbReference type="SUPFAM" id="SSF56436">
    <property type="entry name" value="C-type lectin-like"/>
    <property type="match status" value="1"/>
</dbReference>
<feature type="compositionally biased region" description="Basic and acidic residues" evidence="1">
    <location>
        <begin position="429"/>
        <end position="442"/>
    </location>
</feature>
<dbReference type="InterPro" id="IPR016186">
    <property type="entry name" value="C-type_lectin-like/link_sf"/>
</dbReference>